<keyword evidence="3" id="KW-1185">Reference proteome</keyword>
<dbReference type="EMBL" id="BGZK01000733">
    <property type="protein sequence ID" value="GBP58329.1"/>
    <property type="molecule type" value="Genomic_DNA"/>
</dbReference>
<reference evidence="2 3" key="1">
    <citation type="journal article" date="2019" name="Commun. Biol.">
        <title>The bagworm genome reveals a unique fibroin gene that provides high tensile strength.</title>
        <authorList>
            <person name="Kono N."/>
            <person name="Nakamura H."/>
            <person name="Ohtoshi R."/>
            <person name="Tomita M."/>
            <person name="Numata K."/>
            <person name="Arakawa K."/>
        </authorList>
    </citation>
    <scope>NUCLEOTIDE SEQUENCE [LARGE SCALE GENOMIC DNA]</scope>
</reference>
<comment type="caution">
    <text evidence="2">The sequence shown here is derived from an EMBL/GenBank/DDBJ whole genome shotgun (WGS) entry which is preliminary data.</text>
</comment>
<feature type="compositionally biased region" description="Polar residues" evidence="1">
    <location>
        <begin position="9"/>
        <end position="22"/>
    </location>
</feature>
<evidence type="ECO:0000313" key="3">
    <source>
        <dbReference type="Proteomes" id="UP000299102"/>
    </source>
</evidence>
<name>A0A4C1X7J8_EUMVA</name>
<dbReference type="AlphaFoldDB" id="A0A4C1X7J8"/>
<accession>A0A4C1X7J8</accession>
<evidence type="ECO:0000313" key="2">
    <source>
        <dbReference type="EMBL" id="GBP58329.1"/>
    </source>
</evidence>
<gene>
    <name evidence="2" type="ORF">EVAR_40894_1</name>
</gene>
<evidence type="ECO:0000256" key="1">
    <source>
        <dbReference type="SAM" id="MobiDB-lite"/>
    </source>
</evidence>
<dbReference type="Proteomes" id="UP000299102">
    <property type="component" value="Unassembled WGS sequence"/>
</dbReference>
<protein>
    <submittedName>
        <fullName evidence="2">Uncharacterized protein</fullName>
    </submittedName>
</protein>
<organism evidence="2 3">
    <name type="scientific">Eumeta variegata</name>
    <name type="common">Bagworm moth</name>
    <name type="synonym">Eumeta japonica</name>
    <dbReference type="NCBI Taxonomy" id="151549"/>
    <lineage>
        <taxon>Eukaryota</taxon>
        <taxon>Metazoa</taxon>
        <taxon>Ecdysozoa</taxon>
        <taxon>Arthropoda</taxon>
        <taxon>Hexapoda</taxon>
        <taxon>Insecta</taxon>
        <taxon>Pterygota</taxon>
        <taxon>Neoptera</taxon>
        <taxon>Endopterygota</taxon>
        <taxon>Lepidoptera</taxon>
        <taxon>Glossata</taxon>
        <taxon>Ditrysia</taxon>
        <taxon>Tineoidea</taxon>
        <taxon>Psychidae</taxon>
        <taxon>Oiketicinae</taxon>
        <taxon>Eumeta</taxon>
    </lineage>
</organism>
<feature type="region of interest" description="Disordered" evidence="1">
    <location>
        <begin position="1"/>
        <end position="38"/>
    </location>
</feature>
<sequence>MRCSLAQRADQTGGSGSVTAPRTTRCGRPPGAGSSVLDVRLPSRPPRRMFLETCRRRSSATLTAPSIYLGRAVRFVVDTKIAFFLGTSTSTSDVSCPFPILCAMWVPLMLLWILFRRETPVIAFPSHFNHPEIAYGSGSKVPRAASICHHR</sequence>
<proteinExistence type="predicted"/>